<protein>
    <submittedName>
        <fullName evidence="2">Uncharacterized protein</fullName>
    </submittedName>
</protein>
<feature type="compositionally biased region" description="Basic and acidic residues" evidence="1">
    <location>
        <begin position="71"/>
        <end position="80"/>
    </location>
</feature>
<dbReference type="STRING" id="1499966.U14_02096"/>
<evidence type="ECO:0000313" key="2">
    <source>
        <dbReference type="EMBL" id="GAK50855.1"/>
    </source>
</evidence>
<dbReference type="HOGENOM" id="CLU_2582549_0_0_0"/>
<keyword evidence="3" id="KW-1185">Reference proteome</keyword>
<accession>A0A0S6VTU2</accession>
<proteinExistence type="predicted"/>
<dbReference type="AlphaFoldDB" id="A0A0S6VTU2"/>
<feature type="compositionally biased region" description="Low complexity" evidence="1">
    <location>
        <begin position="42"/>
        <end position="54"/>
    </location>
</feature>
<gene>
    <name evidence="2" type="ORF">U14_02096</name>
</gene>
<sequence>MKKKPFDCVEMKRQAAEHIYERIREMTIEEELHFWNATMAAESAAPAPNDNDAAQWLETPVAQHAPKRRKQQPERRMPLA</sequence>
<organism evidence="2">
    <name type="scientific">Candidatus Moduliflexus flocculans</name>
    <dbReference type="NCBI Taxonomy" id="1499966"/>
    <lineage>
        <taxon>Bacteria</taxon>
        <taxon>Candidatus Moduliflexota</taxon>
        <taxon>Candidatus Moduliflexia</taxon>
        <taxon>Candidatus Moduliflexales</taxon>
        <taxon>Candidatus Moduliflexaceae</taxon>
    </lineage>
</organism>
<name>A0A0S6VTU2_9BACT</name>
<feature type="region of interest" description="Disordered" evidence="1">
    <location>
        <begin position="42"/>
        <end position="80"/>
    </location>
</feature>
<dbReference type="Proteomes" id="UP000030700">
    <property type="component" value="Unassembled WGS sequence"/>
</dbReference>
<dbReference type="EMBL" id="DF820456">
    <property type="protein sequence ID" value="GAK50855.1"/>
    <property type="molecule type" value="Genomic_DNA"/>
</dbReference>
<reference evidence="2" key="1">
    <citation type="journal article" date="2015" name="PeerJ">
        <title>First genomic representation of candidate bacterial phylum KSB3 points to enhanced environmental sensing as a trigger of wastewater bulking.</title>
        <authorList>
            <person name="Sekiguchi Y."/>
            <person name="Ohashi A."/>
            <person name="Parks D.H."/>
            <person name="Yamauchi T."/>
            <person name="Tyson G.W."/>
            <person name="Hugenholtz P."/>
        </authorList>
    </citation>
    <scope>NUCLEOTIDE SEQUENCE [LARGE SCALE GENOMIC DNA]</scope>
</reference>
<evidence type="ECO:0000256" key="1">
    <source>
        <dbReference type="SAM" id="MobiDB-lite"/>
    </source>
</evidence>
<evidence type="ECO:0000313" key="3">
    <source>
        <dbReference type="Proteomes" id="UP000030700"/>
    </source>
</evidence>